<organism evidence="2 3">
    <name type="scientific">Lunasporangiospora selenospora</name>
    <dbReference type="NCBI Taxonomy" id="979761"/>
    <lineage>
        <taxon>Eukaryota</taxon>
        <taxon>Fungi</taxon>
        <taxon>Fungi incertae sedis</taxon>
        <taxon>Mucoromycota</taxon>
        <taxon>Mortierellomycotina</taxon>
        <taxon>Mortierellomycetes</taxon>
        <taxon>Mortierellales</taxon>
        <taxon>Mortierellaceae</taxon>
        <taxon>Lunasporangiospora</taxon>
    </lineage>
</organism>
<name>A0A9P6FS96_9FUNG</name>
<dbReference type="PANTHER" id="PTHR12658">
    <property type="entry name" value="BETA-TUBULIN COFACTOR D"/>
    <property type="match status" value="1"/>
</dbReference>
<dbReference type="EMBL" id="JAABOA010002488">
    <property type="protein sequence ID" value="KAF9579800.1"/>
    <property type="molecule type" value="Genomic_DNA"/>
</dbReference>
<dbReference type="InterPro" id="IPR033162">
    <property type="entry name" value="TBCD"/>
</dbReference>
<dbReference type="PANTHER" id="PTHR12658:SF0">
    <property type="entry name" value="TUBULIN-SPECIFIC CHAPERONE D"/>
    <property type="match status" value="1"/>
</dbReference>
<accession>A0A9P6FS96</accession>
<dbReference type="GO" id="GO:0007021">
    <property type="term" value="P:tubulin complex assembly"/>
    <property type="evidence" value="ECO:0007669"/>
    <property type="project" value="InterPro"/>
</dbReference>
<dbReference type="GO" id="GO:0007023">
    <property type="term" value="P:post-chaperonin tubulin folding pathway"/>
    <property type="evidence" value="ECO:0007669"/>
    <property type="project" value="InterPro"/>
</dbReference>
<dbReference type="GO" id="GO:0005096">
    <property type="term" value="F:GTPase activator activity"/>
    <property type="evidence" value="ECO:0007669"/>
    <property type="project" value="InterPro"/>
</dbReference>
<dbReference type="Proteomes" id="UP000780801">
    <property type="component" value="Unassembled WGS sequence"/>
</dbReference>
<gene>
    <name evidence="2" type="ORF">BGW38_003795</name>
</gene>
<evidence type="ECO:0000313" key="3">
    <source>
        <dbReference type="Proteomes" id="UP000780801"/>
    </source>
</evidence>
<reference evidence="2" key="1">
    <citation type="journal article" date="2020" name="Fungal Divers.">
        <title>Resolving the Mortierellaceae phylogeny through synthesis of multi-gene phylogenetics and phylogenomics.</title>
        <authorList>
            <person name="Vandepol N."/>
            <person name="Liber J."/>
            <person name="Desiro A."/>
            <person name="Na H."/>
            <person name="Kennedy M."/>
            <person name="Barry K."/>
            <person name="Grigoriev I.V."/>
            <person name="Miller A.N."/>
            <person name="O'Donnell K."/>
            <person name="Stajich J.E."/>
            <person name="Bonito G."/>
        </authorList>
    </citation>
    <scope>NUCLEOTIDE SEQUENCE</scope>
    <source>
        <strain evidence="2">KOD1015</strain>
    </source>
</reference>
<evidence type="ECO:0000313" key="2">
    <source>
        <dbReference type="EMBL" id="KAF9579800.1"/>
    </source>
</evidence>
<dbReference type="Pfam" id="PF12612">
    <property type="entry name" value="TFCD_C"/>
    <property type="match status" value="1"/>
</dbReference>
<feature type="domain" description="Tubulin-folding cofactor D C-terminal" evidence="1">
    <location>
        <begin position="19"/>
        <end position="85"/>
    </location>
</feature>
<sequence>MKPQDKSSSNDTIADPAITLVDFGNEIMKVIARYEGQDRVIVPLLEVMDMLLESGTLLLLEDKFDFPPMVRFVQRQTIRCKDARKLSACVRVFCGLCGLGGKIKKAILLELLRLLLHSYPKIRRATADSMYMMLSSSADVDESSLESQQVDEILTSTDWNLPVAKLTPIRDQLYPLLKLQKPAVKRP</sequence>
<keyword evidence="3" id="KW-1185">Reference proteome</keyword>
<protein>
    <recommendedName>
        <fullName evidence="1">Tubulin-folding cofactor D C-terminal domain-containing protein</fullName>
    </recommendedName>
</protein>
<dbReference type="AlphaFoldDB" id="A0A9P6FS96"/>
<proteinExistence type="predicted"/>
<dbReference type="InterPro" id="IPR022577">
    <property type="entry name" value="TBCD_C"/>
</dbReference>
<comment type="caution">
    <text evidence="2">The sequence shown here is derived from an EMBL/GenBank/DDBJ whole genome shotgun (WGS) entry which is preliminary data.</text>
</comment>
<dbReference type="GO" id="GO:0000226">
    <property type="term" value="P:microtubule cytoskeleton organization"/>
    <property type="evidence" value="ECO:0007669"/>
    <property type="project" value="TreeGrafter"/>
</dbReference>
<evidence type="ECO:0000259" key="1">
    <source>
        <dbReference type="Pfam" id="PF12612"/>
    </source>
</evidence>
<dbReference type="OrthoDB" id="10253476at2759"/>
<dbReference type="GO" id="GO:0048487">
    <property type="term" value="F:beta-tubulin binding"/>
    <property type="evidence" value="ECO:0007669"/>
    <property type="project" value="InterPro"/>
</dbReference>